<dbReference type="GO" id="GO:0045292">
    <property type="term" value="P:mRNA cis splicing, via spliceosome"/>
    <property type="evidence" value="ECO:0007669"/>
    <property type="project" value="InterPro"/>
</dbReference>
<keyword evidence="4" id="KW-0508">mRNA splicing</keyword>
<dbReference type="SUPFAM" id="SSF51045">
    <property type="entry name" value="WW domain"/>
    <property type="match status" value="2"/>
</dbReference>
<organism evidence="13 14">
    <name type="scientific">Kingdonia uniflora</name>
    <dbReference type="NCBI Taxonomy" id="39325"/>
    <lineage>
        <taxon>Eukaryota</taxon>
        <taxon>Viridiplantae</taxon>
        <taxon>Streptophyta</taxon>
        <taxon>Embryophyta</taxon>
        <taxon>Tracheophyta</taxon>
        <taxon>Spermatophyta</taxon>
        <taxon>Magnoliopsida</taxon>
        <taxon>Ranunculales</taxon>
        <taxon>Circaeasteraceae</taxon>
        <taxon>Kingdonia</taxon>
    </lineage>
</organism>
<feature type="domain" description="FF" evidence="12">
    <location>
        <begin position="556"/>
        <end position="613"/>
    </location>
</feature>
<feature type="domain" description="WW" evidence="11">
    <location>
        <begin position="175"/>
        <end position="213"/>
    </location>
</feature>
<evidence type="ECO:0000313" key="13">
    <source>
        <dbReference type="EMBL" id="KAF6136896.1"/>
    </source>
</evidence>
<dbReference type="FunFam" id="1.10.10.440:FF:000024">
    <property type="entry name" value="Pre-mRNA-processing protein 40A"/>
    <property type="match status" value="1"/>
</dbReference>
<dbReference type="InterPro" id="IPR002713">
    <property type="entry name" value="FF_domain"/>
</dbReference>
<comment type="subunit">
    <text evidence="8">Interacts (via the WW domains) with the phosphorylated C-terminal domain of NRPB1 (via CTD domain).</text>
</comment>
<dbReference type="SMART" id="SM00441">
    <property type="entry name" value="FF"/>
    <property type="match status" value="4"/>
</dbReference>
<evidence type="ECO:0000256" key="5">
    <source>
        <dbReference type="ARBA" id="ARBA00023242"/>
    </source>
</evidence>
<feature type="compositionally biased region" description="Polar residues" evidence="10">
    <location>
        <begin position="1"/>
        <end position="11"/>
    </location>
</feature>
<gene>
    <name evidence="13" type="ORF">GIB67_018935</name>
</gene>
<dbReference type="Gene3D" id="1.10.10.440">
    <property type="entry name" value="FF domain"/>
    <property type="match status" value="4"/>
</dbReference>
<evidence type="ECO:0000256" key="2">
    <source>
        <dbReference type="ARBA" id="ARBA00022664"/>
    </source>
</evidence>
<dbReference type="PANTHER" id="PTHR11864:SF0">
    <property type="entry name" value="PRP40 PRE-MRNA PROCESSING FACTOR 40 HOMOLOG A (YEAST)"/>
    <property type="match status" value="1"/>
</dbReference>
<proteinExistence type="inferred from homology"/>
<dbReference type="PANTHER" id="PTHR11864">
    <property type="entry name" value="PRE-MRNA-PROCESSING PROTEIN PRP40"/>
    <property type="match status" value="1"/>
</dbReference>
<dbReference type="Proteomes" id="UP000541444">
    <property type="component" value="Unassembled WGS sequence"/>
</dbReference>
<dbReference type="OrthoDB" id="187617at2759"/>
<evidence type="ECO:0000259" key="12">
    <source>
        <dbReference type="PROSITE" id="PS51676"/>
    </source>
</evidence>
<evidence type="ECO:0008006" key="15">
    <source>
        <dbReference type="Google" id="ProtNLM"/>
    </source>
</evidence>
<evidence type="ECO:0000313" key="14">
    <source>
        <dbReference type="Proteomes" id="UP000541444"/>
    </source>
</evidence>
<evidence type="ECO:0000256" key="7">
    <source>
        <dbReference type="ARBA" id="ARBA00061317"/>
    </source>
</evidence>
<evidence type="ECO:0000256" key="6">
    <source>
        <dbReference type="ARBA" id="ARBA00056384"/>
    </source>
</evidence>
<reference evidence="13 14" key="1">
    <citation type="journal article" date="2020" name="IScience">
        <title>Genome Sequencing of the Endangered Kingdonia uniflora (Circaeasteraceae, Ranunculales) Reveals Potential Mechanisms of Evolutionary Specialization.</title>
        <authorList>
            <person name="Sun Y."/>
            <person name="Deng T."/>
            <person name="Zhang A."/>
            <person name="Moore M.J."/>
            <person name="Landis J.B."/>
            <person name="Lin N."/>
            <person name="Zhang H."/>
            <person name="Zhang X."/>
            <person name="Huang J."/>
            <person name="Zhang X."/>
            <person name="Sun H."/>
            <person name="Wang H."/>
        </authorList>
    </citation>
    <scope>NUCLEOTIDE SEQUENCE [LARGE SCALE GENOMIC DNA]</scope>
    <source>
        <strain evidence="13">TB1705</strain>
        <tissue evidence="13">Leaf</tissue>
    </source>
</reference>
<feature type="domain" description="FF" evidence="12">
    <location>
        <begin position="631"/>
        <end position="694"/>
    </location>
</feature>
<evidence type="ECO:0000256" key="8">
    <source>
        <dbReference type="ARBA" id="ARBA00064817"/>
    </source>
</evidence>
<dbReference type="GO" id="GO:0071004">
    <property type="term" value="C:U2-type prespliceosome"/>
    <property type="evidence" value="ECO:0007669"/>
    <property type="project" value="TreeGrafter"/>
</dbReference>
<dbReference type="PROSITE" id="PS51676">
    <property type="entry name" value="FF"/>
    <property type="match status" value="4"/>
</dbReference>
<keyword evidence="9" id="KW-0175">Coiled coil</keyword>
<evidence type="ECO:0000256" key="4">
    <source>
        <dbReference type="ARBA" id="ARBA00023187"/>
    </source>
</evidence>
<name>A0A7J7L2N0_9MAGN</name>
<feature type="compositionally biased region" description="Polar residues" evidence="10">
    <location>
        <begin position="98"/>
        <end position="120"/>
    </location>
</feature>
<feature type="domain" description="WW" evidence="11">
    <location>
        <begin position="221"/>
        <end position="254"/>
    </location>
</feature>
<dbReference type="FunFam" id="1.10.10.440:FF:000022">
    <property type="entry name" value="Pre-mRNA-processing protein 40A"/>
    <property type="match status" value="1"/>
</dbReference>
<evidence type="ECO:0000256" key="9">
    <source>
        <dbReference type="SAM" id="Coils"/>
    </source>
</evidence>
<comment type="similarity">
    <text evidence="7">Belongs to the PRPF40 family.</text>
</comment>
<dbReference type="FunFam" id="1.10.10.440:FF:000019">
    <property type="entry name" value="Pre-mRNA-processing protein 40A"/>
    <property type="match status" value="1"/>
</dbReference>
<comment type="subcellular location">
    <subcellularLocation>
        <location evidence="1">Nucleus</location>
    </subcellularLocation>
</comment>
<dbReference type="SMART" id="SM00456">
    <property type="entry name" value="WW"/>
    <property type="match status" value="2"/>
</dbReference>
<dbReference type="Pfam" id="PF00397">
    <property type="entry name" value="WW"/>
    <property type="match status" value="1"/>
</dbReference>
<keyword evidence="5" id="KW-0539">Nucleus</keyword>
<comment type="function">
    <text evidence="6">Binds the phosphorylated C-terminal domain (CTD) of the largest subunit of RNA polymerase II and functions as a scaffold for RNA processing machineries. May be involved in pre-mRNA splicing.</text>
</comment>
<keyword evidence="3" id="KW-0677">Repeat</keyword>
<feature type="compositionally biased region" description="Basic and acidic residues" evidence="10">
    <location>
        <begin position="696"/>
        <end position="706"/>
    </location>
</feature>
<dbReference type="InterPro" id="IPR036517">
    <property type="entry name" value="FF_domain_sf"/>
</dbReference>
<dbReference type="CDD" id="cd00201">
    <property type="entry name" value="WW"/>
    <property type="match status" value="2"/>
</dbReference>
<keyword evidence="2" id="KW-0507">mRNA processing</keyword>
<feature type="region of interest" description="Disordered" evidence="10">
    <location>
        <begin position="696"/>
        <end position="715"/>
    </location>
</feature>
<evidence type="ECO:0000259" key="11">
    <source>
        <dbReference type="PROSITE" id="PS50020"/>
    </source>
</evidence>
<dbReference type="Gene3D" id="2.20.70.10">
    <property type="match status" value="2"/>
</dbReference>
<feature type="region of interest" description="Disordered" evidence="10">
    <location>
        <begin position="1"/>
        <end position="33"/>
    </location>
</feature>
<feature type="region of interest" description="Disordered" evidence="10">
    <location>
        <begin position="86"/>
        <end position="120"/>
    </location>
</feature>
<feature type="coiled-coil region" evidence="9">
    <location>
        <begin position="597"/>
        <end position="635"/>
    </location>
</feature>
<dbReference type="EMBL" id="JACGCM010002668">
    <property type="protein sequence ID" value="KAF6136896.1"/>
    <property type="molecule type" value="Genomic_DNA"/>
</dbReference>
<sequence>MANNPQASGSQPPRPPVVGSAGFQNFGPPMSLQFRPVVPQQQSQQFISASQQFRPVGQQGISVVQSQQHQFSQSMQQLPARAYDSPQPHMPGGGGIPLSSSYTFAPSSYGQPQNGINSTSSQQYQLMQHAPIFSAGAGQPWMSSGTTPPPVQQTGQQQPLTTTVPVASLQPNPITQSSSDWQEHTSADGRRHVILMYYYNNKTRQSSWEKPLELMSPIERADASTVWKEFTTTEGRKYYYNKVTKQSKWTIPDELKLAREQAENMTSLGAASEVDLTSQPPVTPASVETHSAAISGVSSSPVQVTPVATVEDPLPAGHSVSQASAVPSSLTADAIGVHSPLATVNYLPVKSVNAGGSAALPNTTGIVMSTFESIYPQAVASSVDGVSVQDLEEAKKGMAVAGKVNVIPLEEKAVDDEPFVYATKQEAKNAFKELLESANVESDWSWEQAMRVIINDKRYGALRTLGERKQAFNEYLGQRKKQEAEERRVKQKKAREEYTKMLEESKELTSSTRWSKAITMFEDDERFKAVERARDREDLFENYAVELEKKERSKAQEEHKRNIMEYRQFLESCDFIKVNSLWRKVQDRLEDDERCSRLEKIDRLETYQEYIRDLEKEEEEQKKIQKDKLRRIERKNRDAFRNLMEEHVTAGVLTAKTHWRDYCLKVKESQVYTAVASNTSGSTPKDLFEDVAEELDKQGTSSERKLPVIFDGENT</sequence>
<dbReference type="InterPro" id="IPR039726">
    <property type="entry name" value="Prp40-like"/>
</dbReference>
<feature type="domain" description="FF" evidence="12">
    <location>
        <begin position="491"/>
        <end position="546"/>
    </location>
</feature>
<dbReference type="Pfam" id="PF01846">
    <property type="entry name" value="FF"/>
    <property type="match status" value="3"/>
</dbReference>
<keyword evidence="14" id="KW-1185">Reference proteome</keyword>
<dbReference type="FunFam" id="1.10.10.440:FF:000013">
    <property type="entry name" value="pre-mRNA-processing protein 40A isoform X1"/>
    <property type="match status" value="1"/>
</dbReference>
<dbReference type="GO" id="GO:0005685">
    <property type="term" value="C:U1 snRNP"/>
    <property type="evidence" value="ECO:0007669"/>
    <property type="project" value="TreeGrafter"/>
</dbReference>
<evidence type="ECO:0000256" key="10">
    <source>
        <dbReference type="SAM" id="MobiDB-lite"/>
    </source>
</evidence>
<protein>
    <recommendedName>
        <fullName evidence="15">Pre-mRNA-processing protein 40A</fullName>
    </recommendedName>
</protein>
<dbReference type="SUPFAM" id="SSF81698">
    <property type="entry name" value="FF domain"/>
    <property type="match status" value="4"/>
</dbReference>
<dbReference type="GO" id="GO:0070063">
    <property type="term" value="F:RNA polymerase binding"/>
    <property type="evidence" value="ECO:0007669"/>
    <property type="project" value="UniProtKB-ARBA"/>
</dbReference>
<dbReference type="PROSITE" id="PS50020">
    <property type="entry name" value="WW_DOMAIN_2"/>
    <property type="match status" value="2"/>
</dbReference>
<dbReference type="InterPro" id="IPR036020">
    <property type="entry name" value="WW_dom_sf"/>
</dbReference>
<dbReference type="GO" id="GO:0003723">
    <property type="term" value="F:RNA binding"/>
    <property type="evidence" value="ECO:0007669"/>
    <property type="project" value="TreeGrafter"/>
</dbReference>
<dbReference type="FunFam" id="2.20.70.10:FF:000228">
    <property type="entry name" value="Pre-mRNA-processing protein 40A"/>
    <property type="match status" value="1"/>
</dbReference>
<dbReference type="AlphaFoldDB" id="A0A7J7L2N0"/>
<feature type="domain" description="FF" evidence="12">
    <location>
        <begin position="424"/>
        <end position="478"/>
    </location>
</feature>
<comment type="caution">
    <text evidence="13">The sequence shown here is derived from an EMBL/GenBank/DDBJ whole genome shotgun (WGS) entry which is preliminary data.</text>
</comment>
<evidence type="ECO:0000256" key="3">
    <source>
        <dbReference type="ARBA" id="ARBA00022737"/>
    </source>
</evidence>
<accession>A0A7J7L2N0</accession>
<evidence type="ECO:0000256" key="1">
    <source>
        <dbReference type="ARBA" id="ARBA00004123"/>
    </source>
</evidence>
<dbReference type="InterPro" id="IPR001202">
    <property type="entry name" value="WW_dom"/>
</dbReference>